<reference evidence="5 6" key="1">
    <citation type="journal article" date="2019" name="Int. J. Syst. Evol. Microbiol.">
        <title>The Global Catalogue of Microorganisms (GCM) 10K type strain sequencing project: providing services to taxonomists for standard genome sequencing and annotation.</title>
        <authorList>
            <consortium name="The Broad Institute Genomics Platform"/>
            <consortium name="The Broad Institute Genome Sequencing Center for Infectious Disease"/>
            <person name="Wu L."/>
            <person name="Ma J."/>
        </authorList>
    </citation>
    <scope>NUCLEOTIDE SEQUENCE [LARGE SCALE GENOMIC DNA]</scope>
    <source>
        <strain evidence="5 6">JCM 15313</strain>
    </source>
</reference>
<evidence type="ECO:0000313" key="5">
    <source>
        <dbReference type="EMBL" id="GAA1986581.1"/>
    </source>
</evidence>
<dbReference type="Gene3D" id="1.10.10.10">
    <property type="entry name" value="Winged helix-like DNA-binding domain superfamily/Winged helix DNA-binding domain"/>
    <property type="match status" value="1"/>
</dbReference>
<dbReference type="Pfam" id="PF13191">
    <property type="entry name" value="AAA_16"/>
    <property type="match status" value="1"/>
</dbReference>
<dbReference type="CDD" id="cd06170">
    <property type="entry name" value="LuxR_C_like"/>
    <property type="match status" value="1"/>
</dbReference>
<dbReference type="InterPro" id="IPR027417">
    <property type="entry name" value="P-loop_NTPase"/>
</dbReference>
<sequence length="999" mass="108719">MERRDPSPVFVGREAELKELLDDADLARREASTAVLITGEAGVGKSRLLREYAERAAMGRVVTGGCLELGVGGVPFAPFITVLRLLARETGVVGERRPREMTRLLPELGNVPDSADEGRARLFEEILTFFEAAAEPGGLTVILEDLHWADTSTRDLLVFLLRNLHTAPVQLLISLRTDDLHRGHPLRRLLPELERLPSVGRLDLAPLNRDEVARQAAGIRGEDLPANDVNLVYERSGGNPLFVESFMEYGDLATAPVPEGPRELLLGALRPLDDTARSVLKSVSLGGEQVSHELLATVTGLPSDELDSALRAAIDANVLRTSGEYYVFRHALLAEAVQEDLLPGERVRLHRRFADALEDGVPGLGSRAAATRLAHHAYAAHDLPRALEAAWRAAYHARGALAHPEALAMVERVLELWDQVPDAAWRIGTSYPRVLWRASRSARALGLPVRAIEYASEALGQLVPSRPTADFSGSDDLSEEDRVLLADLLHARGEARREMAGDGALEDLARALRVMPDKHRERAKVLAAMASTLLMRGHDDDAARGARRALDLARNVGDQRSEADSLITLGTVYSHDHSTAAEGRRMLEEGARIARGIDRPIVEFRGLVNLGSNLKFSGRFGDAVQTWRSGLERARQLGLLRAQGALFLAGVADGLTMFGRLEDARALLQSASVTENPLGRARMLNATVCIHLLQGAHSKAREAIDEFYRVLPERTSAPVEFVGMRGLQMELALISGRLDEAAERALDLLNEERPWMGRWIWLALLLVPIAEVAARLRVEAVSNPAYVEVATAVSAALRRHIDRIDQEGGRTRCLVEHVALPMSRAVLAEDHGEAFEHWRTAVTGTRRFSARIELIRSLTGLGACAAELGDRETAEQSLAEARELAEECSAGALLREVIRVSEEAGVALPSPGCGRDRAASPASSGGTSTDHRNDPLAALTPRETEVLAMITRGRTNREIANELMISIKTVSVHVSNVLAKLGVSNRNAAAVRARDAGMT</sequence>
<proteinExistence type="predicted"/>
<dbReference type="PANTHER" id="PTHR16305">
    <property type="entry name" value="TESTICULAR SOLUBLE ADENYLYL CYCLASE"/>
    <property type="match status" value="1"/>
</dbReference>
<dbReference type="InterPro" id="IPR016032">
    <property type="entry name" value="Sig_transdc_resp-reg_C-effctor"/>
</dbReference>
<dbReference type="SMART" id="SM00028">
    <property type="entry name" value="TPR"/>
    <property type="match status" value="3"/>
</dbReference>
<evidence type="ECO:0000256" key="3">
    <source>
        <dbReference type="SAM" id="MobiDB-lite"/>
    </source>
</evidence>
<keyword evidence="2" id="KW-0067">ATP-binding</keyword>
<dbReference type="PROSITE" id="PS00622">
    <property type="entry name" value="HTH_LUXR_1"/>
    <property type="match status" value="1"/>
</dbReference>
<dbReference type="PRINTS" id="PR00038">
    <property type="entry name" value="HTHLUXR"/>
</dbReference>
<name>A0ABN2SH79_9ACTN</name>
<comment type="caution">
    <text evidence="5">The sequence shown here is derived from an EMBL/GenBank/DDBJ whole genome shotgun (WGS) entry which is preliminary data.</text>
</comment>
<feature type="region of interest" description="Disordered" evidence="3">
    <location>
        <begin position="909"/>
        <end position="940"/>
    </location>
</feature>
<dbReference type="InterPro" id="IPR011990">
    <property type="entry name" value="TPR-like_helical_dom_sf"/>
</dbReference>
<dbReference type="InterPro" id="IPR036388">
    <property type="entry name" value="WH-like_DNA-bd_sf"/>
</dbReference>
<gene>
    <name evidence="5" type="ORF">GCM10009799_10100</name>
</gene>
<evidence type="ECO:0000313" key="6">
    <source>
        <dbReference type="Proteomes" id="UP001501585"/>
    </source>
</evidence>
<dbReference type="InterPro" id="IPR019734">
    <property type="entry name" value="TPR_rpt"/>
</dbReference>
<dbReference type="Gene3D" id="1.25.40.10">
    <property type="entry name" value="Tetratricopeptide repeat domain"/>
    <property type="match status" value="2"/>
</dbReference>
<dbReference type="Pfam" id="PF00196">
    <property type="entry name" value="GerE"/>
    <property type="match status" value="1"/>
</dbReference>
<evidence type="ECO:0000259" key="4">
    <source>
        <dbReference type="PROSITE" id="PS50043"/>
    </source>
</evidence>
<keyword evidence="1" id="KW-0547">Nucleotide-binding</keyword>
<keyword evidence="6" id="KW-1185">Reference proteome</keyword>
<dbReference type="SUPFAM" id="SSF48452">
    <property type="entry name" value="TPR-like"/>
    <property type="match status" value="1"/>
</dbReference>
<feature type="compositionally biased region" description="Low complexity" evidence="3">
    <location>
        <begin position="919"/>
        <end position="928"/>
    </location>
</feature>
<dbReference type="Gene3D" id="3.40.50.300">
    <property type="entry name" value="P-loop containing nucleotide triphosphate hydrolases"/>
    <property type="match status" value="1"/>
</dbReference>
<evidence type="ECO:0000256" key="1">
    <source>
        <dbReference type="ARBA" id="ARBA00022741"/>
    </source>
</evidence>
<dbReference type="Proteomes" id="UP001501585">
    <property type="component" value="Unassembled WGS sequence"/>
</dbReference>
<dbReference type="EMBL" id="BAAAPC010000003">
    <property type="protein sequence ID" value="GAA1986581.1"/>
    <property type="molecule type" value="Genomic_DNA"/>
</dbReference>
<dbReference type="SMART" id="SM00421">
    <property type="entry name" value="HTH_LUXR"/>
    <property type="match status" value="1"/>
</dbReference>
<dbReference type="SUPFAM" id="SSF52540">
    <property type="entry name" value="P-loop containing nucleoside triphosphate hydrolases"/>
    <property type="match status" value="1"/>
</dbReference>
<dbReference type="CDD" id="cd01120">
    <property type="entry name" value="RecA-like_superfamily"/>
    <property type="match status" value="1"/>
</dbReference>
<organism evidence="5 6">
    <name type="scientific">Nocardiopsis rhodophaea</name>
    <dbReference type="NCBI Taxonomy" id="280238"/>
    <lineage>
        <taxon>Bacteria</taxon>
        <taxon>Bacillati</taxon>
        <taxon>Actinomycetota</taxon>
        <taxon>Actinomycetes</taxon>
        <taxon>Streptosporangiales</taxon>
        <taxon>Nocardiopsidaceae</taxon>
        <taxon>Nocardiopsis</taxon>
    </lineage>
</organism>
<dbReference type="PROSITE" id="PS50043">
    <property type="entry name" value="HTH_LUXR_2"/>
    <property type="match status" value="1"/>
</dbReference>
<protein>
    <submittedName>
        <fullName evidence="5">LuxR family transcriptional regulator</fullName>
    </submittedName>
</protein>
<dbReference type="InterPro" id="IPR041664">
    <property type="entry name" value="AAA_16"/>
</dbReference>
<evidence type="ECO:0000256" key="2">
    <source>
        <dbReference type="ARBA" id="ARBA00022840"/>
    </source>
</evidence>
<feature type="domain" description="HTH luxR-type" evidence="4">
    <location>
        <begin position="932"/>
        <end position="997"/>
    </location>
</feature>
<dbReference type="PANTHER" id="PTHR16305:SF35">
    <property type="entry name" value="TRANSCRIPTIONAL ACTIVATOR DOMAIN"/>
    <property type="match status" value="1"/>
</dbReference>
<accession>A0ABN2SH79</accession>
<dbReference type="SUPFAM" id="SSF46894">
    <property type="entry name" value="C-terminal effector domain of the bipartite response regulators"/>
    <property type="match status" value="1"/>
</dbReference>
<dbReference type="InterPro" id="IPR000792">
    <property type="entry name" value="Tscrpt_reg_LuxR_C"/>
</dbReference>
<dbReference type="RefSeq" id="WP_344160418.1">
    <property type="nucleotide sequence ID" value="NZ_BAAAPC010000003.1"/>
</dbReference>